<dbReference type="RefSeq" id="XP_037213720.1">
    <property type="nucleotide sequence ID" value="XM_037369724.1"/>
</dbReference>
<gene>
    <name evidence="1" type="ORF">MIND_01327400</name>
</gene>
<dbReference type="CDD" id="cd10170">
    <property type="entry name" value="ASKHA_NBD_HSP70"/>
    <property type="match status" value="1"/>
</dbReference>
<dbReference type="GeneID" id="59352240"/>
<organism evidence="1 2">
    <name type="scientific">Mycena indigotica</name>
    <dbReference type="NCBI Taxonomy" id="2126181"/>
    <lineage>
        <taxon>Eukaryota</taxon>
        <taxon>Fungi</taxon>
        <taxon>Dikarya</taxon>
        <taxon>Basidiomycota</taxon>
        <taxon>Agaricomycotina</taxon>
        <taxon>Agaricomycetes</taxon>
        <taxon>Agaricomycetidae</taxon>
        <taxon>Agaricales</taxon>
        <taxon>Marasmiineae</taxon>
        <taxon>Mycenaceae</taxon>
        <taxon>Mycena</taxon>
    </lineage>
</organism>
<keyword evidence="2" id="KW-1185">Reference proteome</keyword>
<reference evidence="1" key="1">
    <citation type="submission" date="2020-05" db="EMBL/GenBank/DDBJ databases">
        <title>Mycena genomes resolve the evolution of fungal bioluminescence.</title>
        <authorList>
            <person name="Tsai I.J."/>
        </authorList>
    </citation>
    <scope>NUCLEOTIDE SEQUENCE</scope>
    <source>
        <strain evidence="1">171206Taipei</strain>
    </source>
</reference>
<dbReference type="PANTHER" id="PTHR14187:SF5">
    <property type="entry name" value="HEAT SHOCK 70 KDA PROTEIN 12A"/>
    <property type="match status" value="1"/>
</dbReference>
<dbReference type="OrthoDB" id="2963168at2759"/>
<dbReference type="InterPro" id="IPR018181">
    <property type="entry name" value="Heat_shock_70_CS"/>
</dbReference>
<name>A0A8H6S1I3_9AGAR</name>
<dbReference type="PANTHER" id="PTHR14187">
    <property type="entry name" value="ALPHA KINASE/ELONGATION FACTOR 2 KINASE"/>
    <property type="match status" value="1"/>
</dbReference>
<dbReference type="SUPFAM" id="SSF53067">
    <property type="entry name" value="Actin-like ATPase domain"/>
    <property type="match status" value="2"/>
</dbReference>
<sequence length="642" mass="71412">MLPLSPIIIATPQSSCLSLSLLLDSMAPRPRYTGTQRKLILGIDLGTTYSGISYCLLEPNHVPKILPVTRFPPQGRAAGDSKVPSVVWYDREGKPRALGAQTLDENVRRLAQQEGWEKAVWFKLAMRPESITVSRPGGDVPPLPTDKTPLVVFADFLRYLHGCARAFISQTYPNGETLWASLEGETDFVLTHPNGWVGDQQERMRRAAVMAELIPDTLAGRQRVHFVTEGEASLNFCILNGLAREPLNAGEGVIIVDAGGGTVDISAYRAVVPGRLDSFEEISPSECLMDGSVFVKRDAEKYLFTILGNSVFRTDIPLIAEAFDEGAKLTFRDPSEFSYVKFGGLRDHDPDVNIENGSLRLPGDVVATFFQPSIDEIFEAVKRQCSNSSKPIKSVFMTGGFSANEYLYSELRARLAEIDLHVSRPDSHVNKAVSDGAVSFFLDHFVSARIAKETYGVEYNSRYDLDNEEHKSRESTVFWSIAGDLRIGKQFAAIVRKVSRLNTLLFKYCSDFPVMYQNTRVEAETEFRDSFVRWSKSKSDVEEMDVRILRYHGSNDDPHWMDTDPTHYSSMCIVRADTSVLVNSLVAKPALSGAYYELGFDVVLSLGLTELKAQIAWKEEGIEQRGPAEILYEPAAISAASK</sequence>
<proteinExistence type="predicted"/>
<evidence type="ECO:0000313" key="2">
    <source>
        <dbReference type="Proteomes" id="UP000636479"/>
    </source>
</evidence>
<dbReference type="AlphaFoldDB" id="A0A8H6S1I3"/>
<dbReference type="EMBL" id="JACAZF010000015">
    <property type="protein sequence ID" value="KAF7290142.1"/>
    <property type="molecule type" value="Genomic_DNA"/>
</dbReference>
<evidence type="ECO:0000313" key="1">
    <source>
        <dbReference type="EMBL" id="KAF7290142.1"/>
    </source>
</evidence>
<dbReference type="InterPro" id="IPR043129">
    <property type="entry name" value="ATPase_NBD"/>
</dbReference>
<comment type="caution">
    <text evidence="1">The sequence shown here is derived from an EMBL/GenBank/DDBJ whole genome shotgun (WGS) entry which is preliminary data.</text>
</comment>
<dbReference type="PROSITE" id="PS00297">
    <property type="entry name" value="HSP70_1"/>
    <property type="match status" value="1"/>
</dbReference>
<protein>
    <submittedName>
        <fullName evidence="1">Uncharacterized protein</fullName>
    </submittedName>
</protein>
<accession>A0A8H6S1I3</accession>
<dbReference type="Proteomes" id="UP000636479">
    <property type="component" value="Unassembled WGS sequence"/>
</dbReference>
<dbReference type="Gene3D" id="3.30.420.40">
    <property type="match status" value="1"/>
</dbReference>